<dbReference type="EC" id="5.6.2.4" evidence="16"/>
<dbReference type="CDD" id="cd18794">
    <property type="entry name" value="SF2_C_RecQ"/>
    <property type="match status" value="1"/>
</dbReference>
<dbReference type="InterPro" id="IPR006293">
    <property type="entry name" value="DNA_helicase_ATP-dep_RecQ_bac"/>
</dbReference>
<dbReference type="FunFam" id="3.40.50.300:FF:000296">
    <property type="entry name" value="ATP-dependent DNA helicase RecQ"/>
    <property type="match status" value="1"/>
</dbReference>
<dbReference type="GO" id="GO:0006281">
    <property type="term" value="P:DNA repair"/>
    <property type="evidence" value="ECO:0007669"/>
    <property type="project" value="UniProtKB-KW"/>
</dbReference>
<dbReference type="GO" id="GO:0003677">
    <property type="term" value="F:DNA binding"/>
    <property type="evidence" value="ECO:0007669"/>
    <property type="project" value="UniProtKB-KW"/>
</dbReference>
<dbReference type="CDD" id="cd17920">
    <property type="entry name" value="DEXHc_RecQ"/>
    <property type="match status" value="1"/>
</dbReference>
<dbReference type="InterPro" id="IPR010997">
    <property type="entry name" value="HRDC-like_sf"/>
</dbReference>
<evidence type="ECO:0000256" key="4">
    <source>
        <dbReference type="ARBA" id="ARBA00022723"/>
    </source>
</evidence>
<dbReference type="InterPro" id="IPR018982">
    <property type="entry name" value="RQC_domain"/>
</dbReference>
<evidence type="ECO:0000256" key="3">
    <source>
        <dbReference type="ARBA" id="ARBA00005446"/>
    </source>
</evidence>
<keyword evidence="10" id="KW-0067">ATP-binding</keyword>
<dbReference type="InterPro" id="IPR014001">
    <property type="entry name" value="Helicase_ATP-bd"/>
</dbReference>
<evidence type="ECO:0000256" key="15">
    <source>
        <dbReference type="ARBA" id="ARBA00034617"/>
    </source>
</evidence>
<keyword evidence="4" id="KW-0479">Metal-binding</keyword>
<keyword evidence="7" id="KW-0378">Hydrolase</keyword>
<dbReference type="SUPFAM" id="SSF47819">
    <property type="entry name" value="HRDC-like"/>
    <property type="match status" value="1"/>
</dbReference>
<evidence type="ECO:0000256" key="13">
    <source>
        <dbReference type="ARBA" id="ARBA00023204"/>
    </source>
</evidence>
<organism evidence="20 21">
    <name type="scientific">Thalassospira profundimaris</name>
    <dbReference type="NCBI Taxonomy" id="502049"/>
    <lineage>
        <taxon>Bacteria</taxon>
        <taxon>Pseudomonadati</taxon>
        <taxon>Pseudomonadota</taxon>
        <taxon>Alphaproteobacteria</taxon>
        <taxon>Rhodospirillales</taxon>
        <taxon>Thalassospiraceae</taxon>
        <taxon>Thalassospira</taxon>
    </lineage>
</organism>
<sequence>MLFNEFDLPASPEPPAAKSPRQVLQDVFGYDSFRGSQAEIVDHVITGNDALVLMPTGGGKSLCYQIPALCRHGTAIVVSPLIALMKDQVDALTQLGIKAAYINSTLSSDLAREVEMRAVEGDIDLLYVAPERFATDRFLNLLDRISISLFAIDEAHCVSQWGHDFRPEYRKLDLLPTRFPHVPRIALTATADAPTRKDIAENLHLTEARCFMTGFDRPNITYRIETKGNSKQRLLSFLNREHPEDAGIVYCLSRRKTEDVAQWLSDNGRSALPYHAGLSQEMRQLHQDRFLREEGLIICATVAFGMGIDKPNVRFVAHLNLPKSMEAYYQETGRAGRDGLPANAWMNYDLSDIVSIRGMLAASDAPDTQKRIEQRKLDALIGLAETTKCRRQVILSYFGESDAKPCGNCDTCLEPVDTWDATDASRKALSAVYRTGQRFGPAHVIEVLMGRNTEKIRQNGHDKTSVYGLGKDIAQPQWRSVFRQLLAMGYLQVNEEGHGGVYLTEESRPVLRGEKVVEMRLDTSERKRATTQRLRDFDTFFEDESDREMWEALRRLRRELAQEQNVPPYVIFNDRTLSEMVKFKPRSLNEMAAINGVGAKKLDQYGLAFLDITDGRQ</sequence>
<dbReference type="EMBL" id="JPWH01000003">
    <property type="protein sequence ID" value="RCK52576.1"/>
    <property type="molecule type" value="Genomic_DNA"/>
</dbReference>
<dbReference type="Pfam" id="PF16124">
    <property type="entry name" value="RecQ_Zn_bind"/>
    <property type="match status" value="1"/>
</dbReference>
<comment type="cofactor">
    <cofactor evidence="2">
        <name>Zn(2+)</name>
        <dbReference type="ChEBI" id="CHEBI:29105"/>
    </cofactor>
</comment>
<evidence type="ECO:0000259" key="17">
    <source>
        <dbReference type="PROSITE" id="PS50967"/>
    </source>
</evidence>
<feature type="domain" description="HRDC" evidence="17">
    <location>
        <begin position="543"/>
        <end position="617"/>
    </location>
</feature>
<dbReference type="GO" id="GO:0016787">
    <property type="term" value="F:hydrolase activity"/>
    <property type="evidence" value="ECO:0007669"/>
    <property type="project" value="UniProtKB-KW"/>
</dbReference>
<evidence type="ECO:0000256" key="14">
    <source>
        <dbReference type="ARBA" id="ARBA00023235"/>
    </source>
</evidence>
<dbReference type="FunFam" id="1.10.150.80:FF:000002">
    <property type="entry name" value="ATP-dependent DNA helicase RecQ"/>
    <property type="match status" value="1"/>
</dbReference>
<keyword evidence="11" id="KW-0238">DNA-binding</keyword>
<dbReference type="PANTHER" id="PTHR13710">
    <property type="entry name" value="DNA HELICASE RECQ FAMILY MEMBER"/>
    <property type="match status" value="1"/>
</dbReference>
<dbReference type="InterPro" id="IPR036388">
    <property type="entry name" value="WH-like_DNA-bd_sf"/>
</dbReference>
<dbReference type="InterPro" id="IPR011545">
    <property type="entry name" value="DEAD/DEAH_box_helicase_dom"/>
</dbReference>
<dbReference type="InterPro" id="IPR044876">
    <property type="entry name" value="HRDC_dom_sf"/>
</dbReference>
<dbReference type="SMART" id="SM00487">
    <property type="entry name" value="DEXDc"/>
    <property type="match status" value="1"/>
</dbReference>
<evidence type="ECO:0000256" key="11">
    <source>
        <dbReference type="ARBA" id="ARBA00023125"/>
    </source>
</evidence>
<keyword evidence="5" id="KW-0547">Nucleotide-binding</keyword>
<dbReference type="FunFam" id="1.10.10.10:FF:000175">
    <property type="entry name" value="ATP-dependent DNA helicase RecQ"/>
    <property type="match status" value="1"/>
</dbReference>
<dbReference type="GO" id="GO:0006310">
    <property type="term" value="P:DNA recombination"/>
    <property type="evidence" value="ECO:0007669"/>
    <property type="project" value="UniProtKB-UniRule"/>
</dbReference>
<evidence type="ECO:0000256" key="2">
    <source>
        <dbReference type="ARBA" id="ARBA00001947"/>
    </source>
</evidence>
<evidence type="ECO:0000256" key="12">
    <source>
        <dbReference type="ARBA" id="ARBA00023172"/>
    </source>
</evidence>
<dbReference type="InterPro" id="IPR004589">
    <property type="entry name" value="DNA_helicase_ATP-dep_RecQ"/>
</dbReference>
<dbReference type="InterPro" id="IPR002121">
    <property type="entry name" value="HRDC_dom"/>
</dbReference>
<keyword evidence="13" id="KW-0234">DNA repair</keyword>
<feature type="domain" description="Helicase C-terminal" evidence="19">
    <location>
        <begin position="230"/>
        <end position="395"/>
    </location>
</feature>
<evidence type="ECO:0000256" key="5">
    <source>
        <dbReference type="ARBA" id="ARBA00022741"/>
    </source>
</evidence>
<dbReference type="PROSITE" id="PS51192">
    <property type="entry name" value="HELICASE_ATP_BIND_1"/>
    <property type="match status" value="1"/>
</dbReference>
<dbReference type="FunFam" id="3.40.50.300:FF:000156">
    <property type="entry name" value="ATP-dependent DNA helicase recQ"/>
    <property type="match status" value="1"/>
</dbReference>
<keyword evidence="8 20" id="KW-0347">Helicase</keyword>
<comment type="caution">
    <text evidence="20">The sequence shown here is derived from an EMBL/GenBank/DDBJ whole genome shotgun (WGS) entry which is preliminary data.</text>
</comment>
<dbReference type="PANTHER" id="PTHR13710:SF105">
    <property type="entry name" value="ATP-DEPENDENT DNA HELICASE Q1"/>
    <property type="match status" value="1"/>
</dbReference>
<evidence type="ECO:0000256" key="1">
    <source>
        <dbReference type="ARBA" id="ARBA00001946"/>
    </source>
</evidence>
<dbReference type="Pfam" id="PF00570">
    <property type="entry name" value="HRDC"/>
    <property type="match status" value="1"/>
</dbReference>
<dbReference type="GO" id="GO:0006260">
    <property type="term" value="P:DNA replication"/>
    <property type="evidence" value="ECO:0007669"/>
    <property type="project" value="InterPro"/>
</dbReference>
<dbReference type="AlphaFoldDB" id="A0A367XG13"/>
<comment type="similarity">
    <text evidence="3">Belongs to the helicase family. RecQ subfamily.</text>
</comment>
<evidence type="ECO:0000256" key="8">
    <source>
        <dbReference type="ARBA" id="ARBA00022806"/>
    </source>
</evidence>
<dbReference type="Gene3D" id="1.10.150.80">
    <property type="entry name" value="HRDC domain"/>
    <property type="match status" value="1"/>
</dbReference>
<dbReference type="GO" id="GO:0030894">
    <property type="term" value="C:replisome"/>
    <property type="evidence" value="ECO:0007669"/>
    <property type="project" value="TreeGrafter"/>
</dbReference>
<dbReference type="RefSeq" id="WP_220151353.1">
    <property type="nucleotide sequence ID" value="NZ_JPWH01000003.1"/>
</dbReference>
<evidence type="ECO:0000256" key="9">
    <source>
        <dbReference type="ARBA" id="ARBA00022833"/>
    </source>
</evidence>
<dbReference type="PROSITE" id="PS50967">
    <property type="entry name" value="HRDC"/>
    <property type="match status" value="1"/>
</dbReference>
<dbReference type="GO" id="GO:0009432">
    <property type="term" value="P:SOS response"/>
    <property type="evidence" value="ECO:0007669"/>
    <property type="project" value="UniProtKB-UniRule"/>
</dbReference>
<evidence type="ECO:0000313" key="21">
    <source>
        <dbReference type="Proteomes" id="UP000252517"/>
    </source>
</evidence>
<dbReference type="InterPro" id="IPR032284">
    <property type="entry name" value="RecQ_Zn-bd"/>
</dbReference>
<dbReference type="Proteomes" id="UP000252517">
    <property type="component" value="Unassembled WGS sequence"/>
</dbReference>
<evidence type="ECO:0000259" key="19">
    <source>
        <dbReference type="PROSITE" id="PS51194"/>
    </source>
</evidence>
<reference evidence="20 21" key="1">
    <citation type="submission" date="2014-07" db="EMBL/GenBank/DDBJ databases">
        <title>Draft genome sequence of Thalassospira profundimaris S25-3-2.</title>
        <authorList>
            <person name="Lai Q."/>
            <person name="Shao Z."/>
        </authorList>
    </citation>
    <scope>NUCLEOTIDE SEQUENCE [LARGE SCALE GENOMIC DNA]</scope>
    <source>
        <strain evidence="20 21">S25-3-2</strain>
    </source>
</reference>
<dbReference type="Pfam" id="PF00271">
    <property type="entry name" value="Helicase_C"/>
    <property type="match status" value="1"/>
</dbReference>
<dbReference type="SMART" id="SM00956">
    <property type="entry name" value="RQC"/>
    <property type="match status" value="1"/>
</dbReference>
<dbReference type="SMART" id="SM00341">
    <property type="entry name" value="HRDC"/>
    <property type="match status" value="1"/>
</dbReference>
<evidence type="ECO:0000256" key="16">
    <source>
        <dbReference type="NCBIfam" id="TIGR01389"/>
    </source>
</evidence>
<gene>
    <name evidence="20" type="ORF">TH25_05945</name>
</gene>
<keyword evidence="12" id="KW-0233">DNA recombination</keyword>
<dbReference type="NCBIfam" id="TIGR01389">
    <property type="entry name" value="recQ"/>
    <property type="match status" value="1"/>
</dbReference>
<dbReference type="GO" id="GO:0005524">
    <property type="term" value="F:ATP binding"/>
    <property type="evidence" value="ECO:0007669"/>
    <property type="project" value="UniProtKB-KW"/>
</dbReference>
<dbReference type="InterPro" id="IPR001650">
    <property type="entry name" value="Helicase_C-like"/>
</dbReference>
<dbReference type="Gene3D" id="1.10.10.10">
    <property type="entry name" value="Winged helix-like DNA-binding domain superfamily/Winged helix DNA-binding domain"/>
    <property type="match status" value="1"/>
</dbReference>
<proteinExistence type="inferred from homology"/>
<keyword evidence="9" id="KW-0862">Zinc</keyword>
<dbReference type="NCBIfam" id="TIGR00614">
    <property type="entry name" value="recQ_fam"/>
    <property type="match status" value="1"/>
</dbReference>
<dbReference type="PROSITE" id="PS51194">
    <property type="entry name" value="HELICASE_CTER"/>
    <property type="match status" value="1"/>
</dbReference>
<comment type="cofactor">
    <cofactor evidence="1">
        <name>Mg(2+)</name>
        <dbReference type="ChEBI" id="CHEBI:18420"/>
    </cofactor>
</comment>
<dbReference type="GO" id="GO:0046872">
    <property type="term" value="F:metal ion binding"/>
    <property type="evidence" value="ECO:0007669"/>
    <property type="project" value="UniProtKB-KW"/>
</dbReference>
<evidence type="ECO:0000256" key="6">
    <source>
        <dbReference type="ARBA" id="ARBA00022763"/>
    </source>
</evidence>
<dbReference type="Pfam" id="PF09382">
    <property type="entry name" value="RQC"/>
    <property type="match status" value="1"/>
</dbReference>
<accession>A0A367XG13</accession>
<dbReference type="STRING" id="502049.TH15_11990"/>
<dbReference type="InterPro" id="IPR027417">
    <property type="entry name" value="P-loop_NTPase"/>
</dbReference>
<evidence type="ECO:0000259" key="18">
    <source>
        <dbReference type="PROSITE" id="PS51192"/>
    </source>
</evidence>
<dbReference type="SUPFAM" id="SSF52540">
    <property type="entry name" value="P-loop containing nucleoside triphosphate hydrolases"/>
    <property type="match status" value="2"/>
</dbReference>
<dbReference type="GO" id="GO:0005737">
    <property type="term" value="C:cytoplasm"/>
    <property type="evidence" value="ECO:0007669"/>
    <property type="project" value="TreeGrafter"/>
</dbReference>
<keyword evidence="6" id="KW-0227">DNA damage</keyword>
<evidence type="ECO:0000256" key="10">
    <source>
        <dbReference type="ARBA" id="ARBA00022840"/>
    </source>
</evidence>
<protein>
    <recommendedName>
        <fullName evidence="16">DNA helicase RecQ</fullName>
        <ecNumber evidence="16">5.6.2.4</ecNumber>
    </recommendedName>
</protein>
<dbReference type="Gene3D" id="3.40.50.300">
    <property type="entry name" value="P-loop containing nucleotide triphosphate hydrolases"/>
    <property type="match status" value="2"/>
</dbReference>
<keyword evidence="14" id="KW-0413">Isomerase</keyword>
<dbReference type="SMART" id="SM00490">
    <property type="entry name" value="HELICc"/>
    <property type="match status" value="1"/>
</dbReference>
<dbReference type="GO" id="GO:0009378">
    <property type="term" value="F:four-way junction helicase activity"/>
    <property type="evidence" value="ECO:0007669"/>
    <property type="project" value="TreeGrafter"/>
</dbReference>
<name>A0A367XG13_9PROT</name>
<feature type="domain" description="Helicase ATP-binding" evidence="18">
    <location>
        <begin position="41"/>
        <end position="209"/>
    </location>
</feature>
<dbReference type="Pfam" id="PF00270">
    <property type="entry name" value="DEAD"/>
    <property type="match status" value="1"/>
</dbReference>
<evidence type="ECO:0000256" key="7">
    <source>
        <dbReference type="ARBA" id="ARBA00022801"/>
    </source>
</evidence>
<dbReference type="GO" id="GO:0043138">
    <property type="term" value="F:3'-5' DNA helicase activity"/>
    <property type="evidence" value="ECO:0007669"/>
    <property type="project" value="UniProtKB-EC"/>
</dbReference>
<dbReference type="GO" id="GO:0043590">
    <property type="term" value="C:bacterial nucleoid"/>
    <property type="evidence" value="ECO:0007669"/>
    <property type="project" value="TreeGrafter"/>
</dbReference>
<comment type="catalytic activity">
    <reaction evidence="15">
        <text>Couples ATP hydrolysis with the unwinding of duplex DNA by translocating in the 3'-5' direction.</text>
        <dbReference type="EC" id="5.6.2.4"/>
    </reaction>
</comment>
<evidence type="ECO:0000313" key="20">
    <source>
        <dbReference type="EMBL" id="RCK52576.1"/>
    </source>
</evidence>